<evidence type="ECO:0000313" key="2">
    <source>
        <dbReference type="WBParaSite" id="PTRK_0001784400.1"/>
    </source>
</evidence>
<dbReference type="Proteomes" id="UP000038045">
    <property type="component" value="Unplaced"/>
</dbReference>
<reference evidence="2" key="1">
    <citation type="submission" date="2017-02" db="UniProtKB">
        <authorList>
            <consortium name="WormBaseParasite"/>
        </authorList>
    </citation>
    <scope>IDENTIFICATION</scope>
</reference>
<evidence type="ECO:0000313" key="1">
    <source>
        <dbReference type="Proteomes" id="UP000038045"/>
    </source>
</evidence>
<organism evidence="1 2">
    <name type="scientific">Parastrongyloides trichosuri</name>
    <name type="common">Possum-specific nematode worm</name>
    <dbReference type="NCBI Taxonomy" id="131310"/>
    <lineage>
        <taxon>Eukaryota</taxon>
        <taxon>Metazoa</taxon>
        <taxon>Ecdysozoa</taxon>
        <taxon>Nematoda</taxon>
        <taxon>Chromadorea</taxon>
        <taxon>Rhabditida</taxon>
        <taxon>Tylenchina</taxon>
        <taxon>Panagrolaimomorpha</taxon>
        <taxon>Strongyloidoidea</taxon>
        <taxon>Strongyloididae</taxon>
        <taxon>Parastrongyloides</taxon>
    </lineage>
</organism>
<proteinExistence type="predicted"/>
<dbReference type="WBParaSite" id="PTRK_0001784400.1">
    <property type="protein sequence ID" value="PTRK_0001784400.1"/>
    <property type="gene ID" value="PTRK_0001784400"/>
</dbReference>
<keyword evidence="1" id="KW-1185">Reference proteome</keyword>
<dbReference type="AlphaFoldDB" id="A0A0N5A757"/>
<name>A0A0N5A757_PARTI</name>
<sequence>MTHLFESGCCSPVTNTVVVRILAICNKEDSNEANSLEVALLDEEVFSDHFIGREKFFFNGYSSIEGEIKGTAEEFSKLDPFLKFRCVCGGMTKVKTVPLNRYGVGDQTKCYLPVTNEALVEINATCKKTGSTKLDSLEAELYDFDILGHRYLNKQKLLFDNKEEVSMAIRSIIEDLPTFDPFLDYKCICNDIVNEDVIELIDYCTANSVERHYFVKIDCDFKNDNL</sequence>
<accession>A0A0N5A757</accession>
<protein>
    <submittedName>
        <fullName evidence="2">Sporulation protein</fullName>
    </submittedName>
</protein>